<dbReference type="InterPro" id="IPR013106">
    <property type="entry name" value="Ig_V-set"/>
</dbReference>
<feature type="domain" description="Immunoglobulin V-set" evidence="12">
    <location>
        <begin position="115"/>
        <end position="215"/>
    </location>
</feature>
<evidence type="ECO:0000256" key="9">
    <source>
        <dbReference type="ARBA" id="ARBA00023180"/>
    </source>
</evidence>
<protein>
    <recommendedName>
        <fullName evidence="12">Immunoglobulin V-set domain-containing protein</fullName>
    </recommendedName>
</protein>
<evidence type="ECO:0000256" key="5">
    <source>
        <dbReference type="ARBA" id="ARBA00022989"/>
    </source>
</evidence>
<feature type="transmembrane region" description="Helical" evidence="11">
    <location>
        <begin position="227"/>
        <end position="244"/>
    </location>
</feature>
<evidence type="ECO:0000256" key="6">
    <source>
        <dbReference type="ARBA" id="ARBA00023136"/>
    </source>
</evidence>
<dbReference type="GO" id="GO:0071222">
    <property type="term" value="P:cellular response to lipopolysaccharide"/>
    <property type="evidence" value="ECO:0007669"/>
    <property type="project" value="TreeGrafter"/>
</dbReference>
<gene>
    <name evidence="13" type="ORF">PHYPO_G00239460</name>
</gene>
<keyword evidence="8" id="KW-0675">Receptor</keyword>
<accession>A0A5N5NDK7</accession>
<name>A0A5N5NDK7_PANHP</name>
<dbReference type="GO" id="GO:0009897">
    <property type="term" value="C:external side of plasma membrane"/>
    <property type="evidence" value="ECO:0007669"/>
    <property type="project" value="TreeGrafter"/>
</dbReference>
<sequence>MSMWQNLLNSTHKLYLNRTVSQEIFFQLQENLQTLCKSLTGIMTLLYIYILWVAACVDSISADPLITLSAQVGSTVVLPCNLRRTTVVEPINIRHFYREREITKVELSVYAFWNISAEVGSTVVLPCEWRNLTNYAPHVEWYIDSEIVFERNDKESFQGEGYKDRVDVPEDELLKGNCSLVLKNFSATDAAVYRSSLVVKHSKKPVLVQTVKLSVYGEAGINCPRPLILIISLLMCLVLSLLMGRS</sequence>
<keyword evidence="6 11" id="KW-0472">Membrane</keyword>
<evidence type="ECO:0000259" key="12">
    <source>
        <dbReference type="Pfam" id="PF07686"/>
    </source>
</evidence>
<dbReference type="GO" id="GO:0042102">
    <property type="term" value="P:positive regulation of T cell proliferation"/>
    <property type="evidence" value="ECO:0007669"/>
    <property type="project" value="TreeGrafter"/>
</dbReference>
<evidence type="ECO:0000256" key="8">
    <source>
        <dbReference type="ARBA" id="ARBA00023170"/>
    </source>
</evidence>
<keyword evidence="7" id="KW-1015">Disulfide bond</keyword>
<keyword evidence="14" id="KW-1185">Reference proteome</keyword>
<dbReference type="InterPro" id="IPR036179">
    <property type="entry name" value="Ig-like_dom_sf"/>
</dbReference>
<dbReference type="Gene3D" id="2.60.40.10">
    <property type="entry name" value="Immunoglobulins"/>
    <property type="match status" value="1"/>
</dbReference>
<keyword evidence="10" id="KW-0393">Immunoglobulin domain</keyword>
<organism evidence="13 14">
    <name type="scientific">Pangasianodon hypophthalmus</name>
    <name type="common">Striped catfish</name>
    <name type="synonym">Helicophagus hypophthalmus</name>
    <dbReference type="NCBI Taxonomy" id="310915"/>
    <lineage>
        <taxon>Eukaryota</taxon>
        <taxon>Metazoa</taxon>
        <taxon>Chordata</taxon>
        <taxon>Craniata</taxon>
        <taxon>Vertebrata</taxon>
        <taxon>Euteleostomi</taxon>
        <taxon>Actinopterygii</taxon>
        <taxon>Neopterygii</taxon>
        <taxon>Teleostei</taxon>
        <taxon>Ostariophysi</taxon>
        <taxon>Siluriformes</taxon>
        <taxon>Pangasiidae</taxon>
        <taxon>Pangasianodon</taxon>
    </lineage>
</organism>
<dbReference type="AlphaFoldDB" id="A0A5N5NDK7"/>
<evidence type="ECO:0000256" key="10">
    <source>
        <dbReference type="ARBA" id="ARBA00023319"/>
    </source>
</evidence>
<keyword evidence="5 11" id="KW-1133">Transmembrane helix</keyword>
<keyword evidence="9" id="KW-0325">Glycoprotein</keyword>
<dbReference type="GO" id="GO:0042130">
    <property type="term" value="P:negative regulation of T cell proliferation"/>
    <property type="evidence" value="ECO:0007669"/>
    <property type="project" value="TreeGrafter"/>
</dbReference>
<dbReference type="GO" id="GO:0031295">
    <property type="term" value="P:T cell costimulation"/>
    <property type="evidence" value="ECO:0007669"/>
    <property type="project" value="TreeGrafter"/>
</dbReference>
<evidence type="ECO:0000313" key="13">
    <source>
        <dbReference type="EMBL" id="KAB5565292.1"/>
    </source>
</evidence>
<keyword evidence="4" id="KW-0732">Signal</keyword>
<dbReference type="EMBL" id="VFJC01000010">
    <property type="protein sequence ID" value="KAB5565292.1"/>
    <property type="molecule type" value="Genomic_DNA"/>
</dbReference>
<dbReference type="GO" id="GO:0006955">
    <property type="term" value="P:immune response"/>
    <property type="evidence" value="ECO:0007669"/>
    <property type="project" value="TreeGrafter"/>
</dbReference>
<evidence type="ECO:0000256" key="7">
    <source>
        <dbReference type="ARBA" id="ARBA00023157"/>
    </source>
</evidence>
<dbReference type="SUPFAM" id="SSF48726">
    <property type="entry name" value="Immunoglobulin"/>
    <property type="match status" value="1"/>
</dbReference>
<evidence type="ECO:0000256" key="4">
    <source>
        <dbReference type="ARBA" id="ARBA00022729"/>
    </source>
</evidence>
<dbReference type="Proteomes" id="UP000327468">
    <property type="component" value="Chromosome 9"/>
</dbReference>
<evidence type="ECO:0000256" key="2">
    <source>
        <dbReference type="ARBA" id="ARBA00022475"/>
    </source>
</evidence>
<proteinExistence type="predicted"/>
<dbReference type="PANTHER" id="PTHR25466:SF11">
    <property type="entry name" value="GALECTIN 17-RELATED"/>
    <property type="match status" value="1"/>
</dbReference>
<keyword evidence="2" id="KW-1003">Cell membrane</keyword>
<comment type="subcellular location">
    <subcellularLocation>
        <location evidence="1">Cell membrane</location>
        <topology evidence="1">Single-pass type I membrane protein</topology>
    </subcellularLocation>
</comment>
<reference evidence="13 14" key="1">
    <citation type="submission" date="2019-06" db="EMBL/GenBank/DDBJ databases">
        <title>A chromosome-scale genome assembly of the striped catfish, Pangasianodon hypophthalmus.</title>
        <authorList>
            <person name="Wen M."/>
            <person name="Zahm M."/>
            <person name="Roques C."/>
            <person name="Cabau C."/>
            <person name="Klopp C."/>
            <person name="Donnadieu C."/>
            <person name="Jouanno E."/>
            <person name="Avarre J.-C."/>
            <person name="Campet M."/>
            <person name="Ha T.T.T."/>
            <person name="Dugue R."/>
            <person name="Lampietro C."/>
            <person name="Louis A."/>
            <person name="Herpin A."/>
            <person name="Echchiki A."/>
            <person name="Berthelot C."/>
            <person name="Parey E."/>
            <person name="Roest-Crollius H."/>
            <person name="Braasch I."/>
            <person name="Postlethwait J."/>
            <person name="Bobe J."/>
            <person name="Montfort J."/>
            <person name="Bouchez O."/>
            <person name="Begum T."/>
            <person name="Schartl M."/>
            <person name="Guiguen Y."/>
        </authorList>
    </citation>
    <scope>NUCLEOTIDE SEQUENCE [LARGE SCALE GENOMIC DNA]</scope>
    <source>
        <strain evidence="13 14">Indonesia</strain>
        <tissue evidence="13">Blood</tissue>
    </source>
</reference>
<dbReference type="GO" id="GO:0007166">
    <property type="term" value="P:cell surface receptor signaling pathway"/>
    <property type="evidence" value="ECO:0007669"/>
    <property type="project" value="TreeGrafter"/>
</dbReference>
<evidence type="ECO:0000256" key="11">
    <source>
        <dbReference type="SAM" id="Phobius"/>
    </source>
</evidence>
<evidence type="ECO:0000256" key="1">
    <source>
        <dbReference type="ARBA" id="ARBA00004251"/>
    </source>
</evidence>
<keyword evidence="3 11" id="KW-0812">Transmembrane</keyword>
<dbReference type="InterPro" id="IPR013783">
    <property type="entry name" value="Ig-like_fold"/>
</dbReference>
<dbReference type="InterPro" id="IPR051713">
    <property type="entry name" value="T-cell_Activation_Regulation"/>
</dbReference>
<evidence type="ECO:0000256" key="3">
    <source>
        <dbReference type="ARBA" id="ARBA00022692"/>
    </source>
</evidence>
<comment type="caution">
    <text evidence="13">The sequence shown here is derived from an EMBL/GenBank/DDBJ whole genome shotgun (WGS) entry which is preliminary data.</text>
</comment>
<evidence type="ECO:0000313" key="14">
    <source>
        <dbReference type="Proteomes" id="UP000327468"/>
    </source>
</evidence>
<dbReference type="Pfam" id="PF07686">
    <property type="entry name" value="V-set"/>
    <property type="match status" value="1"/>
</dbReference>
<dbReference type="PANTHER" id="PTHR25466">
    <property type="entry name" value="T-LYMPHOCYTE ACTIVATION ANTIGEN"/>
    <property type="match status" value="1"/>
</dbReference>